<sequence>MAGVEHESGSAGGKGGALKGAAAGLVVLASAAFGLWIASLPPAPAPAPAPAPTVASAPEPSSPAPAAPVTAPPADERAAPGPAPEAQAPAAEARASGPGETGPDETGPDETGPGKTGAGETGVMAPLAATEPAERAPIEPAAAAPGRADTGRNLAAPSGDAAAEITTAEPTEVPPEAESPAKPAPPEIRFDALRVTPEGGLTLAGRVAPGAAVEILLDGVPIASARGDAQGAFAVLADIAPAAAPRSLRLRVTGADGVAQIAPESLTVAPSPVAIAEAAAQERKAPERIAAELQAAQVLAETPLVTDAAGAAHVLAGATEVLGIDTLAFDAAGRIAISGRGAPRGVLLRAYIDGAEAGLVQAGADGAWAMQLPKVAPGAHVLRVDALDAAGAVLARAEQGFEAVAPPALEAAARAAAPEPAVSSAVSPAALPAASPAPEPVAPVTRAVTIAAGNTLWAIAREAYGDPYLYVQIFEANRGQIRDPNLIYPGQVFTLPK</sequence>
<accession>A0A285RY31</accession>
<dbReference type="SMART" id="SM00257">
    <property type="entry name" value="LysM"/>
    <property type="match status" value="1"/>
</dbReference>
<dbReference type="PANTHER" id="PTHR34700:SF4">
    <property type="entry name" value="PHAGE-LIKE ELEMENT PBSX PROTEIN XKDP"/>
    <property type="match status" value="1"/>
</dbReference>
<proteinExistence type="predicted"/>
<protein>
    <submittedName>
        <fullName evidence="3">LysM domain-containing protein</fullName>
    </submittedName>
</protein>
<feature type="domain" description="LysM" evidence="2">
    <location>
        <begin position="446"/>
        <end position="495"/>
    </location>
</feature>
<dbReference type="AlphaFoldDB" id="A0A285RY31"/>
<dbReference type="PANTHER" id="PTHR34700">
    <property type="entry name" value="POTASSIUM BINDING PROTEIN KBP"/>
    <property type="match status" value="1"/>
</dbReference>
<dbReference type="Gene3D" id="3.10.350.10">
    <property type="entry name" value="LysM domain"/>
    <property type="match status" value="1"/>
</dbReference>
<name>A0A285RY31_9RHOB</name>
<dbReference type="InterPro" id="IPR036779">
    <property type="entry name" value="LysM_dom_sf"/>
</dbReference>
<evidence type="ECO:0000313" key="3">
    <source>
        <dbReference type="EMBL" id="SOB99510.1"/>
    </source>
</evidence>
<feature type="compositionally biased region" description="Low complexity" evidence="1">
    <location>
        <begin position="84"/>
        <end position="98"/>
    </location>
</feature>
<keyword evidence="4" id="KW-1185">Reference proteome</keyword>
<gene>
    <name evidence="3" type="ORF">SAMN05877831_102185</name>
</gene>
<evidence type="ECO:0000313" key="4">
    <source>
        <dbReference type="Proteomes" id="UP000219111"/>
    </source>
</evidence>
<dbReference type="RefSeq" id="WP_097069065.1">
    <property type="nucleotide sequence ID" value="NZ_OBMT01000002.1"/>
</dbReference>
<reference evidence="4" key="1">
    <citation type="submission" date="2017-08" db="EMBL/GenBank/DDBJ databases">
        <authorList>
            <person name="Varghese N."/>
            <person name="Submissions S."/>
        </authorList>
    </citation>
    <scope>NUCLEOTIDE SEQUENCE [LARGE SCALE GENOMIC DNA]</scope>
    <source>
        <strain evidence="4">JA276</strain>
    </source>
</reference>
<evidence type="ECO:0000256" key="1">
    <source>
        <dbReference type="SAM" id="MobiDB-lite"/>
    </source>
</evidence>
<feature type="region of interest" description="Disordered" evidence="1">
    <location>
        <begin position="43"/>
        <end position="121"/>
    </location>
</feature>
<dbReference type="InterPro" id="IPR018392">
    <property type="entry name" value="LysM"/>
</dbReference>
<dbReference type="EMBL" id="OBMT01000002">
    <property type="protein sequence ID" value="SOB99510.1"/>
    <property type="molecule type" value="Genomic_DNA"/>
</dbReference>
<dbReference type="OrthoDB" id="370541at2"/>
<evidence type="ECO:0000259" key="2">
    <source>
        <dbReference type="PROSITE" id="PS51782"/>
    </source>
</evidence>
<dbReference type="CDD" id="cd00118">
    <property type="entry name" value="LysM"/>
    <property type="match status" value="1"/>
</dbReference>
<feature type="region of interest" description="Disordered" evidence="1">
    <location>
        <begin position="140"/>
        <end position="161"/>
    </location>
</feature>
<dbReference type="InterPro" id="IPR052196">
    <property type="entry name" value="Bact_Kbp"/>
</dbReference>
<dbReference type="Proteomes" id="UP000219111">
    <property type="component" value="Unassembled WGS sequence"/>
</dbReference>
<dbReference type="PROSITE" id="PS51782">
    <property type="entry name" value="LYSM"/>
    <property type="match status" value="1"/>
</dbReference>
<dbReference type="Pfam" id="PF01476">
    <property type="entry name" value="LysM"/>
    <property type="match status" value="1"/>
</dbReference>
<organism evidence="3 4">
    <name type="scientific">Rhodobacter maris</name>
    <dbReference type="NCBI Taxonomy" id="446682"/>
    <lineage>
        <taxon>Bacteria</taxon>
        <taxon>Pseudomonadati</taxon>
        <taxon>Pseudomonadota</taxon>
        <taxon>Alphaproteobacteria</taxon>
        <taxon>Rhodobacterales</taxon>
        <taxon>Rhodobacter group</taxon>
        <taxon>Rhodobacter</taxon>
    </lineage>
</organism>